<dbReference type="Proteomes" id="UP000050454">
    <property type="component" value="Unassembled WGS sequence"/>
</dbReference>
<comment type="caution">
    <text evidence="1">The sequence shown here is derived from an EMBL/GenBank/DDBJ whole genome shotgun (WGS) entry which is preliminary data.</text>
</comment>
<dbReference type="AlphaFoldDB" id="A0A0P7C5G6"/>
<dbReference type="RefSeq" id="WP_055144814.1">
    <property type="nucleotide sequence ID" value="NZ_JXSZ01000005.1"/>
</dbReference>
<keyword evidence="2" id="KW-1185">Reference proteome</keyword>
<dbReference type="OrthoDB" id="8716700at2"/>
<dbReference type="Pfam" id="PF05013">
    <property type="entry name" value="FGase"/>
    <property type="match status" value="1"/>
</dbReference>
<evidence type="ECO:0000313" key="2">
    <source>
        <dbReference type="Proteomes" id="UP000050454"/>
    </source>
</evidence>
<evidence type="ECO:0000313" key="1">
    <source>
        <dbReference type="EMBL" id="KPM50024.1"/>
    </source>
</evidence>
<evidence type="ECO:0008006" key="3">
    <source>
        <dbReference type="Google" id="ProtNLM"/>
    </source>
</evidence>
<dbReference type="InterPro" id="IPR007709">
    <property type="entry name" value="N-FG_amidohydro"/>
</dbReference>
<sequence length="250" mass="29019">MNKMILHIPHSSTIIPDNSGYVVNEEVLKNELKRLTDWFTNELFYSEKDITVKADFSRLFCDVERFIDDEQEVMASVGMGVLYSHLDSGELMREVNPELRKRILNEFYIPHHKRLTEAVEGELARVGKALIVDCHSFPKIPLKRALDQRLNRPDFNIGTDPYHTPSELVKILETFLKSKGFSVGLDWPYSGSIVPLKFFRKEKQVHTVMIEVNRRLYLDERGCMKNEKFDEVSETCNQILSLLRVESLGI</sequence>
<protein>
    <recommendedName>
        <fullName evidence="3">N-formylglutamate amidohydrolase</fullName>
    </recommendedName>
</protein>
<accession>A0A0P7C5G6</accession>
<reference evidence="1 2" key="1">
    <citation type="submission" date="2015-07" db="EMBL/GenBank/DDBJ databases">
        <title>The draft genome sequence of Leadbetterella sp. JN14-9.</title>
        <authorList>
            <person name="Liu Y."/>
            <person name="Du J."/>
            <person name="Shao Z."/>
        </authorList>
    </citation>
    <scope>NUCLEOTIDE SEQUENCE [LARGE SCALE GENOMIC DNA]</scope>
    <source>
        <strain evidence="1 2">JN14-9</strain>
    </source>
</reference>
<gene>
    <name evidence="1" type="ORF">AFM12_05600</name>
</gene>
<proteinExistence type="predicted"/>
<dbReference type="EMBL" id="LGTQ01000005">
    <property type="protein sequence ID" value="KPM50024.1"/>
    <property type="molecule type" value="Genomic_DNA"/>
</dbReference>
<name>A0A0P7C5G6_9BACT</name>
<organism evidence="1 2">
    <name type="scientific">Jiulongibacter sediminis</name>
    <dbReference type="NCBI Taxonomy" id="1605367"/>
    <lineage>
        <taxon>Bacteria</taxon>
        <taxon>Pseudomonadati</taxon>
        <taxon>Bacteroidota</taxon>
        <taxon>Cytophagia</taxon>
        <taxon>Cytophagales</taxon>
        <taxon>Leadbetterellaceae</taxon>
        <taxon>Jiulongibacter</taxon>
    </lineage>
</organism>
<dbReference type="SUPFAM" id="SSF53187">
    <property type="entry name" value="Zn-dependent exopeptidases"/>
    <property type="match status" value="1"/>
</dbReference>
<dbReference type="Gene3D" id="3.40.630.40">
    <property type="entry name" value="Zn-dependent exopeptidases"/>
    <property type="match status" value="1"/>
</dbReference>
<dbReference type="STRING" id="1605367.AFM12_05600"/>